<comment type="similarity">
    <text evidence="2 4">Belongs to the glucose-6-phosphate 1-epimerase family.</text>
</comment>
<dbReference type="InterPro" id="IPR011013">
    <property type="entry name" value="Gal_mutarotase_sf_dom"/>
</dbReference>
<evidence type="ECO:0000313" key="6">
    <source>
        <dbReference type="Proteomes" id="UP001374893"/>
    </source>
</evidence>
<organism evidence="5 6">
    <name type="scientific">Haloferula helveola</name>
    <dbReference type="NCBI Taxonomy" id="490095"/>
    <lineage>
        <taxon>Bacteria</taxon>
        <taxon>Pseudomonadati</taxon>
        <taxon>Verrucomicrobiota</taxon>
        <taxon>Verrucomicrobiia</taxon>
        <taxon>Verrucomicrobiales</taxon>
        <taxon>Verrucomicrobiaceae</taxon>
        <taxon>Haloferula</taxon>
    </lineage>
</organism>
<dbReference type="EC" id="5.1.3.15" evidence="4"/>
<evidence type="ECO:0000256" key="2">
    <source>
        <dbReference type="ARBA" id="ARBA00005866"/>
    </source>
</evidence>
<dbReference type="PANTHER" id="PTHR11122">
    <property type="entry name" value="APOSPORY-ASSOCIATED PROTEIN C-RELATED"/>
    <property type="match status" value="1"/>
</dbReference>
<gene>
    <name evidence="5" type="ORF">HAHE_21420</name>
</gene>
<dbReference type="InterPro" id="IPR025532">
    <property type="entry name" value="G6P_1-epimerase"/>
</dbReference>
<evidence type="ECO:0000256" key="4">
    <source>
        <dbReference type="PIRNR" id="PIRNR016020"/>
    </source>
</evidence>
<dbReference type="EMBL" id="AP024702">
    <property type="protein sequence ID" value="BCX48234.1"/>
    <property type="molecule type" value="Genomic_DNA"/>
</dbReference>
<dbReference type="InterPro" id="IPR014718">
    <property type="entry name" value="GH-type_carb-bd"/>
</dbReference>
<dbReference type="Proteomes" id="UP001374893">
    <property type="component" value="Chromosome"/>
</dbReference>
<dbReference type="Pfam" id="PF01263">
    <property type="entry name" value="Aldose_epim"/>
    <property type="match status" value="1"/>
</dbReference>
<reference evidence="5 6" key="1">
    <citation type="submission" date="2021-06" db="EMBL/GenBank/DDBJ databases">
        <title>Complete genome of Haloferula helveola possessing various polysaccharide degrading enzymes.</title>
        <authorList>
            <person name="Takami H."/>
            <person name="Huang C."/>
            <person name="Hamasaki K."/>
        </authorList>
    </citation>
    <scope>NUCLEOTIDE SEQUENCE [LARGE SCALE GENOMIC DNA]</scope>
    <source>
        <strain evidence="5 6">CN-1</strain>
    </source>
</reference>
<name>A0ABN6H6W6_9BACT</name>
<dbReference type="PIRSF" id="PIRSF016020">
    <property type="entry name" value="PHexose_mutarotase"/>
    <property type="match status" value="1"/>
</dbReference>
<dbReference type="PANTHER" id="PTHR11122:SF13">
    <property type="entry name" value="GLUCOSE-6-PHOSPHATE 1-EPIMERASE"/>
    <property type="match status" value="1"/>
</dbReference>
<dbReference type="SUPFAM" id="SSF74650">
    <property type="entry name" value="Galactose mutarotase-like"/>
    <property type="match status" value="1"/>
</dbReference>
<protein>
    <recommendedName>
        <fullName evidence="4">Putative glucose-6-phosphate 1-epimerase</fullName>
        <ecNumber evidence="4">5.1.3.15</ecNumber>
    </recommendedName>
</protein>
<proteinExistence type="inferred from homology"/>
<dbReference type="InterPro" id="IPR008183">
    <property type="entry name" value="Aldose_1/G6P_1-epimerase"/>
</dbReference>
<sequence>MVLSGSQAKGLQITPRYMELHRMPDSIRTTEPVAGYPVYEIDHPTCTARVALHGAHVMEWQPKHVSDPVLYLSPEAVLREGKAIRGGIPVCWPWFNAHPTDPSLPSHGFARSTFWKTGEFSTDGDAVTLRFTFEKGAWHAELRLSLGEALEAELTTTNRGDQPVPVSGALHSYLRVGDISAIHIEGFDGCGYLDTVGAPAARRQDGPVRFDSEVDRIYDTHGSSRLVDPTLHRTITVEKSGSPSTVVWNPWIEKAAALGDLPDEGYKDFVCIEAAIANDLAVRLAPGESHKFSTRIRVEEERRL</sequence>
<dbReference type="Gene3D" id="2.70.98.10">
    <property type="match status" value="1"/>
</dbReference>
<evidence type="ECO:0000256" key="1">
    <source>
        <dbReference type="ARBA" id="ARBA00001096"/>
    </source>
</evidence>
<dbReference type="CDD" id="cd09020">
    <property type="entry name" value="D-hex-6-P-epi_like"/>
    <property type="match status" value="1"/>
</dbReference>
<keyword evidence="3 4" id="KW-0413">Isomerase</keyword>
<accession>A0ABN6H6W6</accession>
<keyword evidence="6" id="KW-1185">Reference proteome</keyword>
<comment type="catalytic activity">
    <reaction evidence="1">
        <text>alpha-D-glucose 6-phosphate = beta-D-glucose 6-phosphate</text>
        <dbReference type="Rhea" id="RHEA:16249"/>
        <dbReference type="ChEBI" id="CHEBI:58225"/>
        <dbReference type="ChEBI" id="CHEBI:58247"/>
        <dbReference type="EC" id="5.1.3.15"/>
    </reaction>
</comment>
<evidence type="ECO:0000313" key="5">
    <source>
        <dbReference type="EMBL" id="BCX48234.1"/>
    </source>
</evidence>
<evidence type="ECO:0000256" key="3">
    <source>
        <dbReference type="ARBA" id="ARBA00023235"/>
    </source>
</evidence>